<dbReference type="Pfam" id="PF00533">
    <property type="entry name" value="BRCT"/>
    <property type="match status" value="1"/>
</dbReference>
<dbReference type="SUPFAM" id="SSF52113">
    <property type="entry name" value="BRCT domain"/>
    <property type="match status" value="1"/>
</dbReference>
<evidence type="ECO:0000259" key="2">
    <source>
        <dbReference type="PROSITE" id="PS50172"/>
    </source>
</evidence>
<organism evidence="3 4">
    <name type="scientific">Leptobrachium leishanense</name>
    <name type="common">Leishan spiny toad</name>
    <dbReference type="NCBI Taxonomy" id="445787"/>
    <lineage>
        <taxon>Eukaryota</taxon>
        <taxon>Metazoa</taxon>
        <taxon>Chordata</taxon>
        <taxon>Craniata</taxon>
        <taxon>Vertebrata</taxon>
        <taxon>Euteleostomi</taxon>
        <taxon>Amphibia</taxon>
        <taxon>Batrachia</taxon>
        <taxon>Anura</taxon>
        <taxon>Pelobatoidea</taxon>
        <taxon>Megophryidae</taxon>
        <taxon>Leptobrachium</taxon>
    </lineage>
</organism>
<dbReference type="GO" id="GO:0031431">
    <property type="term" value="C:Dbf4-dependent protein kinase complex"/>
    <property type="evidence" value="ECO:0007669"/>
    <property type="project" value="TreeGrafter"/>
</dbReference>
<dbReference type="PANTHER" id="PTHR15375">
    <property type="entry name" value="ACTIVATOR OF S-PHASE KINASE-RELATED"/>
    <property type="match status" value="1"/>
</dbReference>
<evidence type="ECO:0000313" key="3">
    <source>
        <dbReference type="Ensembl" id="ENSLLEP00000045383.1"/>
    </source>
</evidence>
<dbReference type="InterPro" id="IPR051590">
    <property type="entry name" value="Replication_Regulatory_Kinase"/>
</dbReference>
<protein>
    <recommendedName>
        <fullName evidence="2">BRCT domain-containing protein</fullName>
    </recommendedName>
</protein>
<reference evidence="3" key="2">
    <citation type="submission" date="2025-09" db="UniProtKB">
        <authorList>
            <consortium name="Ensembl"/>
        </authorList>
    </citation>
    <scope>IDENTIFICATION</scope>
</reference>
<feature type="region of interest" description="Disordered" evidence="1">
    <location>
        <begin position="254"/>
        <end position="280"/>
    </location>
</feature>
<dbReference type="OrthoDB" id="21380at2759"/>
<accession>A0A8C5QZU9</accession>
<name>A0A8C5QZU9_9ANUR</name>
<evidence type="ECO:0000256" key="1">
    <source>
        <dbReference type="SAM" id="MobiDB-lite"/>
    </source>
</evidence>
<dbReference type="Ensembl" id="ENSLLET00000047195.1">
    <property type="protein sequence ID" value="ENSLLEP00000045383.1"/>
    <property type="gene ID" value="ENSLLEG00000028797.1"/>
</dbReference>
<dbReference type="Proteomes" id="UP000694569">
    <property type="component" value="Unplaced"/>
</dbReference>
<dbReference type="GO" id="GO:0010571">
    <property type="term" value="P:positive regulation of nuclear cell cycle DNA replication"/>
    <property type="evidence" value="ECO:0007669"/>
    <property type="project" value="TreeGrafter"/>
</dbReference>
<feature type="domain" description="BRCT" evidence="2">
    <location>
        <begin position="108"/>
        <end position="156"/>
    </location>
</feature>
<dbReference type="GeneTree" id="ENSGT00530000063909"/>
<reference evidence="3" key="1">
    <citation type="submission" date="2025-08" db="UniProtKB">
        <authorList>
            <consortium name="Ensembl"/>
        </authorList>
    </citation>
    <scope>IDENTIFICATION</scope>
</reference>
<dbReference type="GO" id="GO:0043539">
    <property type="term" value="F:protein serine/threonine kinase activator activity"/>
    <property type="evidence" value="ECO:0007669"/>
    <property type="project" value="TreeGrafter"/>
</dbReference>
<dbReference type="InterPro" id="IPR036420">
    <property type="entry name" value="BRCT_dom_sf"/>
</dbReference>
<feature type="region of interest" description="Disordered" evidence="1">
    <location>
        <begin position="493"/>
        <end position="530"/>
    </location>
</feature>
<dbReference type="Gene3D" id="3.40.50.10190">
    <property type="entry name" value="BRCT domain"/>
    <property type="match status" value="1"/>
</dbReference>
<dbReference type="PROSITE" id="PS50172">
    <property type="entry name" value="BRCT"/>
    <property type="match status" value="1"/>
</dbReference>
<sequence length="626" mass="68379">MCRICQCVPNLRLPVTFCTSAAAFTWLGGGRCLRLKRRETLNKSNPCAERKSREESRGSAGGGGTSLEAPGPLRHGKAPGVGRKSLGRCMKMKYAKGAPKKASEKVQNASNPFAGKIFYLDLTSKVVSEKLEKDIKELGGTVEGFLSKEITFLITNKKVAANPKILKLFYSKQPEPERNTGDNSACQSGEGGSRKKTEKGLASRGKSLVEKAIQEHALLPENSILSNALNWGVRIMHVDEAKLLIEVQKQFGLKPKKEQTQHSAAPPRPSQLTAKKHVSNQKHRRFAEGPYYQNVDSLIAAFEFDFVEWPRFRKHCQCIGVQVPRVPLQNCEAQYISPIEYMEVDIIRVANPGGPHSEVHSLDKTSNHSVTAICPPHPGVMLNTSRITDSISLQPENNAAPLVCFRPGLPLSVGDEEMLSVANVGIASPVNERLAQDAVAFKVSEPEQAANLQKLGTESMDEVRASLVYPSGCVTTPDMDSGSAALSHRTAQGLPKETNECKANPEDSLLPNQLVSPVAPQSEGSDSRKLIRKVKTLKRSRNTESQPCTPTYYKVSVIQKAGPCTAQDSLLKFFESSNKDSEFFGFTCDSVESSSSKDLDNMTPSDLPIQGLFSYTSSSFSTFEGF</sequence>
<keyword evidence="4" id="KW-1185">Reference proteome</keyword>
<feature type="compositionally biased region" description="Basic and acidic residues" evidence="1">
    <location>
        <begin position="48"/>
        <end position="57"/>
    </location>
</feature>
<proteinExistence type="predicted"/>
<dbReference type="GO" id="GO:1901987">
    <property type="term" value="P:regulation of cell cycle phase transition"/>
    <property type="evidence" value="ECO:0007669"/>
    <property type="project" value="TreeGrafter"/>
</dbReference>
<feature type="region of interest" description="Disordered" evidence="1">
    <location>
        <begin position="43"/>
        <end position="84"/>
    </location>
</feature>
<dbReference type="InterPro" id="IPR001357">
    <property type="entry name" value="BRCT_dom"/>
</dbReference>
<dbReference type="PANTHER" id="PTHR15375:SF22">
    <property type="entry name" value="PROTEIN DBF4 HOMOLOG A"/>
    <property type="match status" value="1"/>
</dbReference>
<evidence type="ECO:0000313" key="4">
    <source>
        <dbReference type="Proteomes" id="UP000694569"/>
    </source>
</evidence>
<feature type="compositionally biased region" description="Basic and acidic residues" evidence="1">
    <location>
        <begin position="192"/>
        <end position="201"/>
    </location>
</feature>
<dbReference type="AlphaFoldDB" id="A0A8C5QZU9"/>
<feature type="region of interest" description="Disordered" evidence="1">
    <location>
        <begin position="173"/>
        <end position="201"/>
    </location>
</feature>